<feature type="transmembrane region" description="Helical" evidence="10">
    <location>
        <begin position="398"/>
        <end position="418"/>
    </location>
</feature>
<evidence type="ECO:0000256" key="7">
    <source>
        <dbReference type="ARBA" id="ARBA00022840"/>
    </source>
</evidence>
<evidence type="ECO:0000256" key="8">
    <source>
        <dbReference type="ARBA" id="ARBA00022989"/>
    </source>
</evidence>
<dbReference type="FunFam" id="3.40.50.300:FF:000335">
    <property type="entry name" value="ATP binding cassette subfamily A member 5"/>
    <property type="match status" value="1"/>
</dbReference>
<feature type="transmembrane region" description="Helical" evidence="10">
    <location>
        <begin position="26"/>
        <end position="49"/>
    </location>
</feature>
<dbReference type="InterPro" id="IPR003593">
    <property type="entry name" value="AAA+_ATPase"/>
</dbReference>
<evidence type="ECO:0000256" key="6">
    <source>
        <dbReference type="ARBA" id="ARBA00022741"/>
    </source>
</evidence>
<dbReference type="SUPFAM" id="SSF52540">
    <property type="entry name" value="P-loop containing nucleoside triphosphate hydrolases"/>
    <property type="match status" value="1"/>
</dbReference>
<dbReference type="GO" id="GO:0005319">
    <property type="term" value="F:lipid transporter activity"/>
    <property type="evidence" value="ECO:0007669"/>
    <property type="project" value="TreeGrafter"/>
</dbReference>
<comment type="caution">
    <text evidence="12">The sequence shown here is derived from an EMBL/GenBank/DDBJ whole genome shotgun (WGS) entry which is preliminary data.</text>
</comment>
<feature type="transmembrane region" description="Helical" evidence="10">
    <location>
        <begin position="372"/>
        <end position="391"/>
    </location>
</feature>
<dbReference type="Gene3D" id="3.40.50.300">
    <property type="entry name" value="P-loop containing nucleotide triphosphate hydrolases"/>
    <property type="match status" value="1"/>
</dbReference>
<evidence type="ECO:0000256" key="2">
    <source>
        <dbReference type="ARBA" id="ARBA00008869"/>
    </source>
</evidence>
<dbReference type="InterPro" id="IPR026082">
    <property type="entry name" value="ABCA"/>
</dbReference>
<dbReference type="GO" id="GO:0016887">
    <property type="term" value="F:ATP hydrolysis activity"/>
    <property type="evidence" value="ECO:0007669"/>
    <property type="project" value="InterPro"/>
</dbReference>
<evidence type="ECO:0000256" key="5">
    <source>
        <dbReference type="ARBA" id="ARBA00022737"/>
    </source>
</evidence>
<dbReference type="EMBL" id="MCFL01000001">
    <property type="protein sequence ID" value="ORZ41193.1"/>
    <property type="molecule type" value="Genomic_DNA"/>
</dbReference>
<dbReference type="GO" id="GO:0005524">
    <property type="term" value="F:ATP binding"/>
    <property type="evidence" value="ECO:0007669"/>
    <property type="project" value="UniProtKB-KW"/>
</dbReference>
<dbReference type="GO" id="GO:0016020">
    <property type="term" value="C:membrane"/>
    <property type="evidence" value="ECO:0007669"/>
    <property type="project" value="UniProtKB-SubCell"/>
</dbReference>
<keyword evidence="9 10" id="KW-0472">Membrane</keyword>
<comment type="subcellular location">
    <subcellularLocation>
        <location evidence="1">Membrane</location>
        <topology evidence="1">Multi-pass membrane protein</topology>
    </subcellularLocation>
</comment>
<keyword evidence="6" id="KW-0547">Nucleotide-binding</keyword>
<keyword evidence="5" id="KW-0677">Repeat</keyword>
<feature type="domain" description="ABC transporter" evidence="11">
    <location>
        <begin position="536"/>
        <end position="771"/>
    </location>
</feature>
<keyword evidence="13" id="KW-1185">Reference proteome</keyword>
<dbReference type="PANTHER" id="PTHR19229:SF36">
    <property type="entry name" value="ATP-BINDING CASSETTE SUB-FAMILY A MEMBER 2"/>
    <property type="match status" value="1"/>
</dbReference>
<evidence type="ECO:0000259" key="11">
    <source>
        <dbReference type="PROSITE" id="PS50893"/>
    </source>
</evidence>
<dbReference type="OrthoDB" id="8061355at2759"/>
<dbReference type="Pfam" id="PF00005">
    <property type="entry name" value="ABC_tran"/>
    <property type="match status" value="1"/>
</dbReference>
<dbReference type="InterPro" id="IPR013525">
    <property type="entry name" value="ABC2_TM"/>
</dbReference>
<evidence type="ECO:0000256" key="4">
    <source>
        <dbReference type="ARBA" id="ARBA00022692"/>
    </source>
</evidence>
<feature type="transmembrane region" description="Helical" evidence="10">
    <location>
        <begin position="438"/>
        <end position="461"/>
    </location>
</feature>
<evidence type="ECO:0000313" key="12">
    <source>
        <dbReference type="EMBL" id="ORZ41193.1"/>
    </source>
</evidence>
<reference evidence="12 13" key="1">
    <citation type="submission" date="2016-07" db="EMBL/GenBank/DDBJ databases">
        <title>Pervasive Adenine N6-methylation of Active Genes in Fungi.</title>
        <authorList>
            <consortium name="DOE Joint Genome Institute"/>
            <person name="Mondo S.J."/>
            <person name="Dannebaum R.O."/>
            <person name="Kuo R.C."/>
            <person name="Labutti K."/>
            <person name="Haridas S."/>
            <person name="Kuo A."/>
            <person name="Salamov A."/>
            <person name="Ahrendt S.R."/>
            <person name="Lipzen A."/>
            <person name="Sullivan W."/>
            <person name="Andreopoulos W.B."/>
            <person name="Clum A."/>
            <person name="Lindquist E."/>
            <person name="Daum C."/>
            <person name="Ramamoorthy G.K."/>
            <person name="Gryganskyi A."/>
            <person name="Culley D."/>
            <person name="Magnuson J.K."/>
            <person name="James T.Y."/>
            <person name="O'Malley M.A."/>
            <person name="Stajich J.E."/>
            <person name="Spatafora J.W."/>
            <person name="Visel A."/>
            <person name="Grigoriev I.V."/>
        </authorList>
    </citation>
    <scope>NUCLEOTIDE SEQUENCE [LARGE SCALE GENOMIC DNA]</scope>
    <source>
        <strain evidence="12 13">PL171</strain>
    </source>
</reference>
<dbReference type="PROSITE" id="PS50893">
    <property type="entry name" value="ABC_TRANSPORTER_2"/>
    <property type="match status" value="1"/>
</dbReference>
<evidence type="ECO:0000256" key="1">
    <source>
        <dbReference type="ARBA" id="ARBA00004141"/>
    </source>
</evidence>
<keyword evidence="3" id="KW-0813">Transport</keyword>
<dbReference type="GO" id="GO:0140359">
    <property type="term" value="F:ABC-type transporter activity"/>
    <property type="evidence" value="ECO:0007669"/>
    <property type="project" value="InterPro"/>
</dbReference>
<comment type="similarity">
    <text evidence="2">Belongs to the ABC transporter superfamily. ABCA family.</text>
</comment>
<dbReference type="AlphaFoldDB" id="A0A1Y2I536"/>
<gene>
    <name evidence="12" type="ORF">BCR44DRAFT_60321</name>
</gene>
<protein>
    <recommendedName>
        <fullName evidence="11">ABC transporter domain-containing protein</fullName>
    </recommendedName>
</protein>
<sequence>MNPAASSWTQIKAMYWLRTRLFRANFLSTAVLVFYPIAFLFMFVSTFGVRRGAQVEAPKAPEPMPFAALVTRPPSFIAGGTAAPAALDAVFSRVNATVAQHRIRYEGRQSLEMIPTFWHRANTPADVGTLSKQLANSNPTRDIFAADITSPFGGYIVHSAPSINLNRSKPLNASIVVNTRERFQSAGVPSVMLNALHNAIQDSMSVDRNTRLRSSSNSSASVSVLDRVFSMVESVGSDAVVAPWLLRVNGTQAGFRVHRTERISTILFEPSAAILAMSFMLPPITWAMTSERLDGHFFYVLTNGLPPFTYYLGAMVGYSTLVLGVAVSVSFILLGLTWFWAVPGFILVLLYCLTILVQAAALSLFFSSRFTVFPTLSLYVAAGSFGPTFVLPNNMLPAGWNTALTLLLPPFAVTRSMLDMVQTVMNFEPYRALSSESMFLPTVGVLVAHIIVGLAIVYVFANRAARDHSGVNPSFSLLTIFAWILNWPRRLCYSKDCDGEAAHDLAATTAALPTDPLLQAEIERIRSGGDSVDDVIRIDRLGVSFPNRRDLRAAPQQVVRDLTFTVRRHESFAFLGPNGAGKSTTVNVLTGALKATSGSVTVCGKPPGDPSTHRLLSACPQYDHAFPQLSVYEHMRTFAVIKGVPLDDVEEAIEKAVFDAMLEPYLYRRVQELSGGTRRRMTIALACLGDPAIVILDEPTMGVDIASRRAIWEVISNLKQRSSILLVTHDMDEAERLCERAGVMINGSLVCLGAPQRLKSLFGTTYRLKLQLVHADKIQVACAAVETSLVAFGGKLLNFVQQNAKGLEFFIEVTNEGLPTRFLADMLRFVNGNRVRWGVSDFALGEVTLSELFVRLAPHHHAYQEEEAIAL</sequence>
<dbReference type="Proteomes" id="UP000193411">
    <property type="component" value="Unassembled WGS sequence"/>
</dbReference>
<keyword evidence="7" id="KW-0067">ATP-binding</keyword>
<dbReference type="STRING" id="765915.A0A1Y2I536"/>
<dbReference type="InterPro" id="IPR027417">
    <property type="entry name" value="P-loop_NTPase"/>
</dbReference>
<name>A0A1Y2I536_9FUNG</name>
<evidence type="ECO:0000313" key="13">
    <source>
        <dbReference type="Proteomes" id="UP000193411"/>
    </source>
</evidence>
<dbReference type="InterPro" id="IPR003439">
    <property type="entry name" value="ABC_transporter-like_ATP-bd"/>
</dbReference>
<dbReference type="SMART" id="SM00382">
    <property type="entry name" value="AAA"/>
    <property type="match status" value="1"/>
</dbReference>
<dbReference type="CDD" id="cd03263">
    <property type="entry name" value="ABC_subfamily_A"/>
    <property type="match status" value="1"/>
</dbReference>
<feature type="transmembrane region" description="Helical" evidence="10">
    <location>
        <begin position="470"/>
        <end position="487"/>
    </location>
</feature>
<feature type="transmembrane region" description="Helical" evidence="10">
    <location>
        <begin position="266"/>
        <end position="288"/>
    </location>
</feature>
<keyword evidence="8 10" id="KW-1133">Transmembrane helix</keyword>
<dbReference type="Pfam" id="PF12698">
    <property type="entry name" value="ABC2_membrane_3"/>
    <property type="match status" value="1"/>
</dbReference>
<proteinExistence type="inferred from homology"/>
<dbReference type="PANTHER" id="PTHR19229">
    <property type="entry name" value="ATP-BINDING CASSETTE TRANSPORTER SUBFAMILY A ABCA"/>
    <property type="match status" value="1"/>
</dbReference>
<evidence type="ECO:0000256" key="10">
    <source>
        <dbReference type="SAM" id="Phobius"/>
    </source>
</evidence>
<evidence type="ECO:0000256" key="3">
    <source>
        <dbReference type="ARBA" id="ARBA00022448"/>
    </source>
</evidence>
<accession>A0A1Y2I536</accession>
<evidence type="ECO:0000256" key="9">
    <source>
        <dbReference type="ARBA" id="ARBA00023136"/>
    </source>
</evidence>
<keyword evidence="4 10" id="KW-0812">Transmembrane</keyword>
<feature type="transmembrane region" description="Helical" evidence="10">
    <location>
        <begin position="308"/>
        <end position="333"/>
    </location>
</feature>
<feature type="transmembrane region" description="Helical" evidence="10">
    <location>
        <begin position="345"/>
        <end position="366"/>
    </location>
</feature>
<organism evidence="12 13">
    <name type="scientific">Catenaria anguillulae PL171</name>
    <dbReference type="NCBI Taxonomy" id="765915"/>
    <lineage>
        <taxon>Eukaryota</taxon>
        <taxon>Fungi</taxon>
        <taxon>Fungi incertae sedis</taxon>
        <taxon>Blastocladiomycota</taxon>
        <taxon>Blastocladiomycetes</taxon>
        <taxon>Blastocladiales</taxon>
        <taxon>Catenariaceae</taxon>
        <taxon>Catenaria</taxon>
    </lineage>
</organism>